<protein>
    <submittedName>
        <fullName evidence="3">Uu.00g128160.m01.CDS01</fullName>
    </submittedName>
</protein>
<feature type="transmembrane region" description="Helical" evidence="2">
    <location>
        <begin position="245"/>
        <end position="261"/>
    </location>
</feature>
<feature type="region of interest" description="Disordered" evidence="1">
    <location>
        <begin position="59"/>
        <end position="131"/>
    </location>
</feature>
<evidence type="ECO:0000256" key="2">
    <source>
        <dbReference type="SAM" id="Phobius"/>
    </source>
</evidence>
<feature type="region of interest" description="Disordered" evidence="1">
    <location>
        <begin position="1"/>
        <end position="38"/>
    </location>
</feature>
<accession>A0AAI8VCY4</accession>
<comment type="caution">
    <text evidence="3">The sequence shown here is derived from an EMBL/GenBank/DDBJ whole genome shotgun (WGS) entry which is preliminary data.</text>
</comment>
<organism evidence="3 4">
    <name type="scientific">Anthostomella pinea</name>
    <dbReference type="NCBI Taxonomy" id="933095"/>
    <lineage>
        <taxon>Eukaryota</taxon>
        <taxon>Fungi</taxon>
        <taxon>Dikarya</taxon>
        <taxon>Ascomycota</taxon>
        <taxon>Pezizomycotina</taxon>
        <taxon>Sordariomycetes</taxon>
        <taxon>Xylariomycetidae</taxon>
        <taxon>Xylariales</taxon>
        <taxon>Xylariaceae</taxon>
        <taxon>Anthostomella</taxon>
    </lineage>
</organism>
<feature type="compositionally biased region" description="Pro residues" evidence="1">
    <location>
        <begin position="95"/>
        <end position="106"/>
    </location>
</feature>
<evidence type="ECO:0000313" key="4">
    <source>
        <dbReference type="Proteomes" id="UP001295740"/>
    </source>
</evidence>
<sequence>MSPSSLPSSPSSARRRSHTATPSAEPSEQFQRQIPYKYTVDKNAVVYGPGMVEVKDGAGEESQATVIEHNGSPVAGGSSISLGSRGTQATAAATPPSPPSPSPQPPLSTAATSSRRTPDSPTNSGHSTLPGGTILHGGYTLWVLGSWAAEPPSQWAPGGKARLANSGGFGRAPGPASLRWRRWARGREPATGRPGGGGAATTATAVAAAAAATATVTTTYKSVAVPVFALLFFLIFKIVRTPTSFVSVFVLCLSLSCVSLDI</sequence>
<keyword evidence="2" id="KW-0812">Transmembrane</keyword>
<name>A0AAI8VCY4_9PEZI</name>
<keyword evidence="2" id="KW-1133">Transmembrane helix</keyword>
<evidence type="ECO:0000313" key="3">
    <source>
        <dbReference type="EMBL" id="CAJ2505422.1"/>
    </source>
</evidence>
<dbReference type="AlphaFoldDB" id="A0AAI8VCY4"/>
<gene>
    <name evidence="3" type="ORF">KHLLAP_LOCUS5890</name>
</gene>
<reference evidence="3" key="1">
    <citation type="submission" date="2023-10" db="EMBL/GenBank/DDBJ databases">
        <authorList>
            <person name="Hackl T."/>
        </authorList>
    </citation>
    <scope>NUCLEOTIDE SEQUENCE</scope>
</reference>
<evidence type="ECO:0000256" key="1">
    <source>
        <dbReference type="SAM" id="MobiDB-lite"/>
    </source>
</evidence>
<dbReference type="EMBL" id="CAUWAG010000007">
    <property type="protein sequence ID" value="CAJ2505422.1"/>
    <property type="molecule type" value="Genomic_DNA"/>
</dbReference>
<feature type="compositionally biased region" description="Low complexity" evidence="1">
    <location>
        <begin position="1"/>
        <end position="12"/>
    </location>
</feature>
<proteinExistence type="predicted"/>
<dbReference type="Proteomes" id="UP001295740">
    <property type="component" value="Unassembled WGS sequence"/>
</dbReference>
<keyword evidence="4" id="KW-1185">Reference proteome</keyword>
<keyword evidence="2" id="KW-0472">Membrane</keyword>